<name>A0A3B0PJ58_9BACT</name>
<organism evidence="1 2">
    <name type="scientific">Metamycoplasma alkalescens</name>
    <dbReference type="NCBI Taxonomy" id="45363"/>
    <lineage>
        <taxon>Bacteria</taxon>
        <taxon>Bacillati</taxon>
        <taxon>Mycoplasmatota</taxon>
        <taxon>Mycoplasmoidales</taxon>
        <taxon>Metamycoplasmataceae</taxon>
        <taxon>Metamycoplasma</taxon>
    </lineage>
</organism>
<evidence type="ECO:0000313" key="1">
    <source>
        <dbReference type="EMBL" id="SYV90141.1"/>
    </source>
</evidence>
<gene>
    <name evidence="1" type="ORF">NCTC10135_00658</name>
</gene>
<dbReference type="Proteomes" id="UP000259864">
    <property type="component" value="Chromosome 1"/>
</dbReference>
<reference evidence="2" key="1">
    <citation type="submission" date="2018-06" db="EMBL/GenBank/DDBJ databases">
        <authorList>
            <consortium name="Pathogen Informatics"/>
        </authorList>
    </citation>
    <scope>NUCLEOTIDE SEQUENCE [LARGE SCALE GENOMIC DNA]</scope>
    <source>
        <strain evidence="2">NCTC10135</strain>
    </source>
</reference>
<protein>
    <submittedName>
        <fullName evidence="1">Uncharacterized protein</fullName>
    </submittedName>
</protein>
<evidence type="ECO:0000313" key="2">
    <source>
        <dbReference type="Proteomes" id="UP000259864"/>
    </source>
</evidence>
<sequence>MNSAEDIKQSIYDFGKRVISSSTMSLSSGIGNPIEFHQGNSNTNNILQKIDKLNYLIKDQMFFKMSSADFGTKNMHNAEFENLNSNFNDYVESKANSRESYYCDFIELFLKIANLQSDFEVIVPNSTKYLKSKEAIYRTDFNGVVLNNSSQEIESEIKND</sequence>
<dbReference type="EMBL" id="LS991949">
    <property type="protein sequence ID" value="SYV90141.1"/>
    <property type="molecule type" value="Genomic_DNA"/>
</dbReference>
<accession>A0A3B0PJ58</accession>
<dbReference type="KEGG" id="mala:NCTC10135_00658"/>
<dbReference type="AlphaFoldDB" id="A0A3B0PJ58"/>
<proteinExistence type="predicted"/>